<accession>A0AAV5UXI6</accession>
<dbReference type="AlphaFoldDB" id="A0AAV5UXI6"/>
<feature type="non-terminal residue" evidence="3">
    <location>
        <position position="1"/>
    </location>
</feature>
<sequence>AQRSKRAAAAAYAANSDPCVTPATKRPKGDNLLQKAIECPLCDEPYYFVSGLVVHLKYGHKTTPKEAGVVFRCECGKESVSNSHSHVNPCGLARTTVLIKVQDSIIYKTESAEQACEEGKSPAHVNDEEKEGAAAAAA</sequence>
<dbReference type="PROSITE" id="PS00028">
    <property type="entry name" value="ZINC_FINGER_C2H2_1"/>
    <property type="match status" value="1"/>
</dbReference>
<protein>
    <recommendedName>
        <fullName evidence="2">C2H2-type domain-containing protein</fullName>
    </recommendedName>
</protein>
<evidence type="ECO:0000313" key="4">
    <source>
        <dbReference type="Proteomes" id="UP001432322"/>
    </source>
</evidence>
<dbReference type="InterPro" id="IPR013087">
    <property type="entry name" value="Znf_C2H2_type"/>
</dbReference>
<feature type="domain" description="C2H2-type" evidence="2">
    <location>
        <begin position="39"/>
        <end position="60"/>
    </location>
</feature>
<feature type="non-terminal residue" evidence="3">
    <location>
        <position position="138"/>
    </location>
</feature>
<evidence type="ECO:0000259" key="2">
    <source>
        <dbReference type="PROSITE" id="PS00028"/>
    </source>
</evidence>
<name>A0AAV5UXI6_9BILA</name>
<organism evidence="3 4">
    <name type="scientific">Pristionchus fissidentatus</name>
    <dbReference type="NCBI Taxonomy" id="1538716"/>
    <lineage>
        <taxon>Eukaryota</taxon>
        <taxon>Metazoa</taxon>
        <taxon>Ecdysozoa</taxon>
        <taxon>Nematoda</taxon>
        <taxon>Chromadorea</taxon>
        <taxon>Rhabditida</taxon>
        <taxon>Rhabditina</taxon>
        <taxon>Diplogasteromorpha</taxon>
        <taxon>Diplogasteroidea</taxon>
        <taxon>Neodiplogasteridae</taxon>
        <taxon>Pristionchus</taxon>
    </lineage>
</organism>
<dbReference type="EMBL" id="BTSY01000001">
    <property type="protein sequence ID" value="GMT11726.1"/>
    <property type="molecule type" value="Genomic_DNA"/>
</dbReference>
<feature type="region of interest" description="Disordered" evidence="1">
    <location>
        <begin position="116"/>
        <end position="138"/>
    </location>
</feature>
<dbReference type="Proteomes" id="UP001432322">
    <property type="component" value="Unassembled WGS sequence"/>
</dbReference>
<comment type="caution">
    <text evidence="3">The sequence shown here is derived from an EMBL/GenBank/DDBJ whole genome shotgun (WGS) entry which is preliminary data.</text>
</comment>
<keyword evidence="4" id="KW-1185">Reference proteome</keyword>
<evidence type="ECO:0000313" key="3">
    <source>
        <dbReference type="EMBL" id="GMT11726.1"/>
    </source>
</evidence>
<evidence type="ECO:0000256" key="1">
    <source>
        <dbReference type="SAM" id="MobiDB-lite"/>
    </source>
</evidence>
<gene>
    <name evidence="3" type="ORF">PFISCL1PPCAC_3023</name>
</gene>
<feature type="compositionally biased region" description="Basic and acidic residues" evidence="1">
    <location>
        <begin position="117"/>
        <end position="127"/>
    </location>
</feature>
<proteinExistence type="predicted"/>
<reference evidence="3" key="1">
    <citation type="submission" date="2023-10" db="EMBL/GenBank/DDBJ databases">
        <title>Genome assembly of Pristionchus species.</title>
        <authorList>
            <person name="Yoshida K."/>
            <person name="Sommer R.J."/>
        </authorList>
    </citation>
    <scope>NUCLEOTIDE SEQUENCE</scope>
    <source>
        <strain evidence="3">RS5133</strain>
    </source>
</reference>